<dbReference type="Pfam" id="PF07755">
    <property type="entry name" value="DUF1611"/>
    <property type="match status" value="1"/>
</dbReference>
<dbReference type="PANTHER" id="PTHR40690">
    <property type="entry name" value="GLL3100 PROTEIN"/>
    <property type="match status" value="1"/>
</dbReference>
<dbReference type="PIRSF" id="PIRSF026760">
    <property type="entry name" value="UCP026760"/>
    <property type="match status" value="1"/>
</dbReference>
<evidence type="ECO:0000313" key="3">
    <source>
        <dbReference type="EMBL" id="KZN47062.1"/>
    </source>
</evidence>
<dbReference type="Gene3D" id="3.40.50.300">
    <property type="entry name" value="P-loop containing nucleotide triphosphate hydrolases"/>
    <property type="match status" value="1"/>
</dbReference>
<feature type="domain" description="D-glutamate N-acetyltransferase-like N-terminal" evidence="2">
    <location>
        <begin position="78"/>
        <end position="175"/>
    </location>
</feature>
<reference evidence="3 4" key="1">
    <citation type="submission" date="2013-07" db="EMBL/GenBank/DDBJ databases">
        <title>Comparative Genomic and Metabolomic Analysis of Twelve Strains of Pseudoalteromonas luteoviolacea.</title>
        <authorList>
            <person name="Vynne N.G."/>
            <person name="Mansson M."/>
            <person name="Gram L."/>
        </authorList>
    </citation>
    <scope>NUCLEOTIDE SEQUENCE [LARGE SCALE GENOMIC DNA]</scope>
    <source>
        <strain evidence="3 4">NCIMB 1942</strain>
    </source>
</reference>
<comment type="caution">
    <text evidence="3">The sequence shown here is derived from an EMBL/GenBank/DDBJ whole genome shotgun (WGS) entry which is preliminary data.</text>
</comment>
<dbReference type="OrthoDB" id="9778498at2"/>
<sequence length="398" mass="44124">MNRKLLKAENPFSLRPCGHNNEQNHVKNLRPNSFLDLDIVPTAIVYCEANFTKSDGKTANGLIRHSSNFRILSIIDSEMAGLDSGYALDNKRNGIPIYSSLNEAFEMANESPNFFIYGLAHANGLLSHLDRQVMLEAMSLGMNIVNGLHQYLNDDPEFIAASKKYGVSLYDIRRPINKGDLQVFRDIIKEVPCPRVAVMGTDCAIGKRTTAVTLSNALASYGLKVVFIATGQTGVIQGAPYGLVMDSIPAQFCPGELEAVIHRAYQIEKPDIVIIEGQGALSHPAFSTSAMILRGSAPNAVILQHAPHRKERVDFADMPMPKLSSEIDLIERFSQTKVIGICINHEAMNDADIEEYTYRYSKDFSIPVTDALSRSSMFLVHMILVKFPHLRIKTPTLQ</sequence>
<dbReference type="Gene3D" id="3.40.50.720">
    <property type="entry name" value="NAD(P)-binding Rossmann-like Domain"/>
    <property type="match status" value="1"/>
</dbReference>
<dbReference type="InterPro" id="IPR027417">
    <property type="entry name" value="P-loop_NTPase"/>
</dbReference>
<dbReference type="InterPro" id="IPR035086">
    <property type="entry name" value="DgcN-like_C"/>
</dbReference>
<dbReference type="SUPFAM" id="SSF52540">
    <property type="entry name" value="P-loop containing nucleoside triphosphate hydrolases"/>
    <property type="match status" value="1"/>
</dbReference>
<feature type="domain" description="D-glutamate N-acetyltransferase-like C-terminal" evidence="1">
    <location>
        <begin position="185"/>
        <end position="375"/>
    </location>
</feature>
<dbReference type="InterPro" id="IPR011669">
    <property type="entry name" value="DgcN-like"/>
</dbReference>
<dbReference type="InterPro" id="IPR035402">
    <property type="entry name" value="DgcN-like_N"/>
</dbReference>
<dbReference type="AlphaFoldDB" id="A0A167BZ98"/>
<dbReference type="PANTHER" id="PTHR40690:SF1">
    <property type="entry name" value="DUF1611 DOMAIN-CONTAINING PROTEIN"/>
    <property type="match status" value="1"/>
</dbReference>
<evidence type="ECO:0000259" key="1">
    <source>
        <dbReference type="Pfam" id="PF07755"/>
    </source>
</evidence>
<dbReference type="Pfam" id="PF17396">
    <property type="entry name" value="DUF1611_N"/>
    <property type="match status" value="1"/>
</dbReference>
<proteinExistence type="predicted"/>
<dbReference type="EMBL" id="AUXT01000160">
    <property type="protein sequence ID" value="KZN47062.1"/>
    <property type="molecule type" value="Genomic_DNA"/>
</dbReference>
<dbReference type="CDD" id="cd01983">
    <property type="entry name" value="SIMIBI"/>
    <property type="match status" value="1"/>
</dbReference>
<evidence type="ECO:0000259" key="2">
    <source>
        <dbReference type="Pfam" id="PF17396"/>
    </source>
</evidence>
<gene>
    <name evidence="3" type="ORF">N482_10745</name>
</gene>
<dbReference type="RefSeq" id="WP_063377218.1">
    <property type="nucleotide sequence ID" value="NZ_AUXT01000160.1"/>
</dbReference>
<name>A0A167BZ98_9GAMM</name>
<protein>
    <submittedName>
        <fullName evidence="3">EBNA-1 nuclear protein</fullName>
    </submittedName>
</protein>
<dbReference type="Proteomes" id="UP000076587">
    <property type="component" value="Unassembled WGS sequence"/>
</dbReference>
<evidence type="ECO:0000313" key="4">
    <source>
        <dbReference type="Proteomes" id="UP000076587"/>
    </source>
</evidence>
<dbReference type="PATRIC" id="fig|1365253.3.peg.2584"/>
<accession>A0A167BZ98</accession>
<organism evidence="3 4">
    <name type="scientific">Pseudoalteromonas luteoviolacea NCIMB 1942</name>
    <dbReference type="NCBI Taxonomy" id="1365253"/>
    <lineage>
        <taxon>Bacteria</taxon>
        <taxon>Pseudomonadati</taxon>
        <taxon>Pseudomonadota</taxon>
        <taxon>Gammaproteobacteria</taxon>
        <taxon>Alteromonadales</taxon>
        <taxon>Pseudoalteromonadaceae</taxon>
        <taxon>Pseudoalteromonas</taxon>
    </lineage>
</organism>